<evidence type="ECO:0000313" key="1">
    <source>
        <dbReference type="EMBL" id="KAK5780070.1"/>
    </source>
</evidence>
<accession>A0AAN7WM11</accession>
<sequence length="146" mass="16627">MFTFPTDIKDEFVSFSGDENEVKDVHSRNIKHVRILLLYFIKYSVLEKIKKENSTVVVTLPTPKKLIADNTTVSIKIGAKSDNSDVIKVVCKKLISLIFLDNHKIYEKSIVYNEISFKKFTDNLFIIPICLNTTDLSGVKQVTLLA</sequence>
<dbReference type="AlphaFoldDB" id="A0AAN7WM11"/>
<proteinExistence type="predicted"/>
<gene>
    <name evidence="1" type="ORF">RI543_002611</name>
</gene>
<dbReference type="EMBL" id="JAWIZZ010000045">
    <property type="protein sequence ID" value="KAK5780070.1"/>
    <property type="molecule type" value="Genomic_DNA"/>
</dbReference>
<reference evidence="2" key="1">
    <citation type="submission" date="2023-07" db="EMBL/GenBank/DDBJ databases">
        <title>A draft genome of Kazachstania heterogenica Y-27499.</title>
        <authorList>
            <person name="Donic C."/>
            <person name="Kralova J.S."/>
            <person name="Fidel L."/>
            <person name="Ben-Dor S."/>
            <person name="Jung S."/>
        </authorList>
    </citation>
    <scope>NUCLEOTIDE SEQUENCE [LARGE SCALE GENOMIC DNA]</scope>
    <source>
        <strain evidence="2">Y27499</strain>
    </source>
</reference>
<dbReference type="Proteomes" id="UP001306508">
    <property type="component" value="Unassembled WGS sequence"/>
</dbReference>
<name>A0AAN7WM11_9SACH</name>
<keyword evidence="2" id="KW-1185">Reference proteome</keyword>
<protein>
    <submittedName>
        <fullName evidence="1">Uncharacterized protein</fullName>
    </submittedName>
</protein>
<organism evidence="1 2">
    <name type="scientific">Arxiozyma heterogenica</name>
    <dbReference type="NCBI Taxonomy" id="278026"/>
    <lineage>
        <taxon>Eukaryota</taxon>
        <taxon>Fungi</taxon>
        <taxon>Dikarya</taxon>
        <taxon>Ascomycota</taxon>
        <taxon>Saccharomycotina</taxon>
        <taxon>Saccharomycetes</taxon>
        <taxon>Saccharomycetales</taxon>
        <taxon>Saccharomycetaceae</taxon>
        <taxon>Arxiozyma</taxon>
    </lineage>
</organism>
<comment type="caution">
    <text evidence="1">The sequence shown here is derived from an EMBL/GenBank/DDBJ whole genome shotgun (WGS) entry which is preliminary data.</text>
</comment>
<evidence type="ECO:0000313" key="2">
    <source>
        <dbReference type="Proteomes" id="UP001306508"/>
    </source>
</evidence>